<protein>
    <recommendedName>
        <fullName evidence="8">Glucan endo-1,3-beta-D-glucosidase</fullName>
    </recommendedName>
</protein>
<dbReference type="PANTHER" id="PTHR32227">
    <property type="entry name" value="GLUCAN ENDO-1,3-BETA-GLUCOSIDASE BG1-RELATED-RELATED"/>
    <property type="match status" value="1"/>
</dbReference>
<evidence type="ECO:0000256" key="3">
    <source>
        <dbReference type="ARBA" id="ARBA00023295"/>
    </source>
</evidence>
<evidence type="ECO:0008006" key="8">
    <source>
        <dbReference type="Google" id="ProtNLM"/>
    </source>
</evidence>
<organism evidence="6 7">
    <name type="scientific">Castilleja foliolosa</name>
    <dbReference type="NCBI Taxonomy" id="1961234"/>
    <lineage>
        <taxon>Eukaryota</taxon>
        <taxon>Viridiplantae</taxon>
        <taxon>Streptophyta</taxon>
        <taxon>Embryophyta</taxon>
        <taxon>Tracheophyta</taxon>
        <taxon>Spermatophyta</taxon>
        <taxon>Magnoliopsida</taxon>
        <taxon>eudicotyledons</taxon>
        <taxon>Gunneridae</taxon>
        <taxon>Pentapetalae</taxon>
        <taxon>asterids</taxon>
        <taxon>lamiids</taxon>
        <taxon>Lamiales</taxon>
        <taxon>Orobanchaceae</taxon>
        <taxon>Pedicularideae</taxon>
        <taxon>Castillejinae</taxon>
        <taxon>Castilleja</taxon>
    </lineage>
</organism>
<keyword evidence="2" id="KW-0378">Hydrolase</keyword>
<dbReference type="InterPro" id="IPR000490">
    <property type="entry name" value="Glyco_hydro_17"/>
</dbReference>
<gene>
    <name evidence="6" type="ORF">CASFOL_027726</name>
</gene>
<dbReference type="SUPFAM" id="SSF51445">
    <property type="entry name" value="(Trans)glycosidases"/>
    <property type="match status" value="1"/>
</dbReference>
<evidence type="ECO:0000256" key="5">
    <source>
        <dbReference type="SAM" id="MobiDB-lite"/>
    </source>
</evidence>
<comment type="caution">
    <text evidence="6">The sequence shown here is derived from an EMBL/GenBank/DDBJ whole genome shotgun (WGS) entry which is preliminary data.</text>
</comment>
<dbReference type="GO" id="GO:0016798">
    <property type="term" value="F:hydrolase activity, acting on glycosyl bonds"/>
    <property type="evidence" value="ECO:0007669"/>
    <property type="project" value="UniProtKB-KW"/>
</dbReference>
<dbReference type="Proteomes" id="UP001632038">
    <property type="component" value="Unassembled WGS sequence"/>
</dbReference>
<feature type="compositionally biased region" description="Low complexity" evidence="5">
    <location>
        <begin position="9"/>
        <end position="20"/>
    </location>
</feature>
<evidence type="ECO:0000256" key="1">
    <source>
        <dbReference type="ARBA" id="ARBA00008773"/>
    </source>
</evidence>
<accession>A0ABD3CFM8</accession>
<proteinExistence type="inferred from homology"/>
<reference evidence="7" key="1">
    <citation type="journal article" date="2024" name="IScience">
        <title>Strigolactones Initiate the Formation of Haustorium-like Structures in Castilleja.</title>
        <authorList>
            <person name="Buerger M."/>
            <person name="Peterson D."/>
            <person name="Chory J."/>
        </authorList>
    </citation>
    <scope>NUCLEOTIDE SEQUENCE [LARGE SCALE GENOMIC DNA]</scope>
</reference>
<evidence type="ECO:0000256" key="4">
    <source>
        <dbReference type="RuleBase" id="RU004335"/>
    </source>
</evidence>
<dbReference type="EMBL" id="JAVIJP010000036">
    <property type="protein sequence ID" value="KAL3628680.1"/>
    <property type="molecule type" value="Genomic_DNA"/>
</dbReference>
<dbReference type="InterPro" id="IPR017853">
    <property type="entry name" value="GH"/>
</dbReference>
<dbReference type="InterPro" id="IPR044965">
    <property type="entry name" value="Glyco_hydro_17_plant"/>
</dbReference>
<dbReference type="Gene3D" id="3.20.20.80">
    <property type="entry name" value="Glycosidases"/>
    <property type="match status" value="1"/>
</dbReference>
<sequence>MPLRHDHSPSVTTGPSPSPPTLLAAAASVHSIGVNYGTLDDNLPPPAQVAQFLETHTTIDRIKISDVSPDILRAFADTGILIAVTVPNGEISGLTDLPTASSWVAANIQPFHPQTKINYILVGNEILHWGPQNLRESLVAAVRPSDDGSGNWGFW</sequence>
<evidence type="ECO:0000313" key="7">
    <source>
        <dbReference type="Proteomes" id="UP001632038"/>
    </source>
</evidence>
<evidence type="ECO:0000313" key="6">
    <source>
        <dbReference type="EMBL" id="KAL3628680.1"/>
    </source>
</evidence>
<dbReference type="Pfam" id="PF00332">
    <property type="entry name" value="Glyco_hydro_17"/>
    <property type="match status" value="1"/>
</dbReference>
<evidence type="ECO:0000256" key="2">
    <source>
        <dbReference type="ARBA" id="ARBA00022801"/>
    </source>
</evidence>
<keyword evidence="7" id="KW-1185">Reference proteome</keyword>
<name>A0ABD3CFM8_9LAMI</name>
<keyword evidence="3" id="KW-0326">Glycosidase</keyword>
<dbReference type="AlphaFoldDB" id="A0ABD3CFM8"/>
<comment type="similarity">
    <text evidence="1 4">Belongs to the glycosyl hydrolase 17 family.</text>
</comment>
<feature type="region of interest" description="Disordered" evidence="5">
    <location>
        <begin position="1"/>
        <end position="20"/>
    </location>
</feature>